<protein>
    <submittedName>
        <fullName evidence="2">DUF397 domain-containing protein</fullName>
    </submittedName>
</protein>
<dbReference type="InterPro" id="IPR007278">
    <property type="entry name" value="DUF397"/>
</dbReference>
<feature type="domain" description="DUF397" evidence="1">
    <location>
        <begin position="11"/>
        <end position="62"/>
    </location>
</feature>
<dbReference type="EMBL" id="JAGEPF010000022">
    <property type="protein sequence ID" value="MBO2462512.1"/>
    <property type="molecule type" value="Genomic_DNA"/>
</dbReference>
<sequence>MSELDLSTVCWRTSSHSSGQGTECVEVGEMARGVLARDSKDPSGPVLTFGAGEWRTFLTEVKRGAYDA</sequence>
<evidence type="ECO:0000313" key="3">
    <source>
        <dbReference type="Proteomes" id="UP000680206"/>
    </source>
</evidence>
<organism evidence="2 3">
    <name type="scientific">Actinomadura violacea</name>
    <dbReference type="NCBI Taxonomy" id="2819934"/>
    <lineage>
        <taxon>Bacteria</taxon>
        <taxon>Bacillati</taxon>
        <taxon>Actinomycetota</taxon>
        <taxon>Actinomycetes</taxon>
        <taxon>Streptosporangiales</taxon>
        <taxon>Thermomonosporaceae</taxon>
        <taxon>Actinomadura</taxon>
    </lineage>
</organism>
<evidence type="ECO:0000313" key="2">
    <source>
        <dbReference type="EMBL" id="MBO2462512.1"/>
    </source>
</evidence>
<reference evidence="2 3" key="1">
    <citation type="submission" date="2021-03" db="EMBL/GenBank/DDBJ databases">
        <title>Actinomadura violae sp. nov., isolated from lichen in Thailand.</title>
        <authorList>
            <person name="Kanchanasin P."/>
            <person name="Saeng-In P."/>
            <person name="Phongsopitanun W."/>
            <person name="Yuki M."/>
            <person name="Kudo T."/>
            <person name="Ohkuma M."/>
            <person name="Tanasupawat S."/>
        </authorList>
    </citation>
    <scope>NUCLEOTIDE SEQUENCE [LARGE SCALE GENOMIC DNA]</scope>
    <source>
        <strain evidence="2 3">LCR2-06</strain>
    </source>
</reference>
<accession>A0ABS3S0P5</accession>
<keyword evidence="3" id="KW-1185">Reference proteome</keyword>
<gene>
    <name evidence="2" type="ORF">J4709_33585</name>
</gene>
<evidence type="ECO:0000259" key="1">
    <source>
        <dbReference type="Pfam" id="PF04149"/>
    </source>
</evidence>
<dbReference type="Pfam" id="PF04149">
    <property type="entry name" value="DUF397"/>
    <property type="match status" value="1"/>
</dbReference>
<proteinExistence type="predicted"/>
<name>A0ABS3S0P5_9ACTN</name>
<comment type="caution">
    <text evidence="2">The sequence shown here is derived from an EMBL/GenBank/DDBJ whole genome shotgun (WGS) entry which is preliminary data.</text>
</comment>
<dbReference type="RefSeq" id="WP_208246843.1">
    <property type="nucleotide sequence ID" value="NZ_JAGEPF010000022.1"/>
</dbReference>
<dbReference type="Proteomes" id="UP000680206">
    <property type="component" value="Unassembled WGS sequence"/>
</dbReference>